<feature type="transmembrane region" description="Helical" evidence="7">
    <location>
        <begin position="140"/>
        <end position="159"/>
    </location>
</feature>
<dbReference type="PANTHER" id="PTHR32322:SF2">
    <property type="entry name" value="EAMA DOMAIN-CONTAINING PROTEIN"/>
    <property type="match status" value="1"/>
</dbReference>
<feature type="transmembrane region" description="Helical" evidence="7">
    <location>
        <begin position="171"/>
        <end position="191"/>
    </location>
</feature>
<reference evidence="9 10" key="1">
    <citation type="submission" date="2018-10" db="EMBL/GenBank/DDBJ databases">
        <title>Genomic Encyclopedia of Archaeal and Bacterial Type Strains, Phase II (KMG-II): from individual species to whole genera.</title>
        <authorList>
            <person name="Goeker M."/>
        </authorList>
    </citation>
    <scope>NUCLEOTIDE SEQUENCE [LARGE SCALE GENOMIC DNA]</scope>
    <source>
        <strain evidence="9 10">RP-AC37</strain>
    </source>
</reference>
<feature type="domain" description="EamA" evidence="8">
    <location>
        <begin position="169"/>
        <end position="301"/>
    </location>
</feature>
<gene>
    <name evidence="9" type="ORF">CLV35_1215</name>
</gene>
<dbReference type="InterPro" id="IPR050638">
    <property type="entry name" value="AA-Vitamin_Transporters"/>
</dbReference>
<feature type="transmembrane region" description="Helical" evidence="7">
    <location>
        <begin position="111"/>
        <end position="133"/>
    </location>
</feature>
<dbReference type="OrthoDB" id="6212796at2"/>
<evidence type="ECO:0000256" key="1">
    <source>
        <dbReference type="ARBA" id="ARBA00004141"/>
    </source>
</evidence>
<feature type="transmembrane region" description="Helical" evidence="7">
    <location>
        <begin position="85"/>
        <end position="105"/>
    </location>
</feature>
<feature type="transmembrane region" description="Helical" evidence="7">
    <location>
        <begin position="285"/>
        <end position="304"/>
    </location>
</feature>
<dbReference type="GO" id="GO:0016020">
    <property type="term" value="C:membrane"/>
    <property type="evidence" value="ECO:0007669"/>
    <property type="project" value="UniProtKB-SubCell"/>
</dbReference>
<comment type="caution">
    <text evidence="9">The sequence shown here is derived from an EMBL/GenBank/DDBJ whole genome shotgun (WGS) entry which is preliminary data.</text>
</comment>
<keyword evidence="10" id="KW-1185">Reference proteome</keyword>
<comment type="subcellular location">
    <subcellularLocation>
        <location evidence="1">Membrane</location>
        <topology evidence="1">Multi-pass membrane protein</topology>
    </subcellularLocation>
</comment>
<organism evidence="9 10">
    <name type="scientific">Motilibacter peucedani</name>
    <dbReference type="NCBI Taxonomy" id="598650"/>
    <lineage>
        <taxon>Bacteria</taxon>
        <taxon>Bacillati</taxon>
        <taxon>Actinomycetota</taxon>
        <taxon>Actinomycetes</taxon>
        <taxon>Motilibacterales</taxon>
        <taxon>Motilibacteraceae</taxon>
        <taxon>Motilibacter</taxon>
    </lineage>
</organism>
<keyword evidence="5 7" id="KW-0472">Membrane</keyword>
<dbReference type="PANTHER" id="PTHR32322">
    <property type="entry name" value="INNER MEMBRANE TRANSPORTER"/>
    <property type="match status" value="1"/>
</dbReference>
<feature type="transmembrane region" description="Helical" evidence="7">
    <location>
        <begin position="52"/>
        <end position="73"/>
    </location>
</feature>
<feature type="region of interest" description="Disordered" evidence="6">
    <location>
        <begin position="1"/>
        <end position="20"/>
    </location>
</feature>
<sequence>MGGGRVRFASGMSSSSGGTRRDGTGWVALAAALWGSDALLRAHLVKAVPSATIVLAEHAIAVVLLLPVLVRTFPAVRRLDLRGKLALIGIGGGASALATVLFTEAFTYGDYIAPALLQQAQPLIAIAGARLLLGERPRLRFAPFVAVALVGGFLVAFPHPGDVAVSSVRGALLALAAATLWGSGTVLGRLLSVSLSFEATTAWRFAVGLPTALVLALLLDAPVVPPAADLPALAGLALGPGLLSLLLYYWGLQRTPAARATLAELAYPVTAAVVGVLFLSGSLTATQVLGGVLVAGTVTLLALASQRRGAATVEAPPPPVLVEAG</sequence>
<dbReference type="Proteomes" id="UP000281955">
    <property type="component" value="Unassembled WGS sequence"/>
</dbReference>
<comment type="similarity">
    <text evidence="2">Belongs to the EamA transporter family.</text>
</comment>
<name>A0A420XRJ7_9ACTN</name>
<protein>
    <submittedName>
        <fullName evidence="9">Drug/metabolite transporter (DMT)-like permease</fullName>
    </submittedName>
</protein>
<evidence type="ECO:0000259" key="8">
    <source>
        <dbReference type="Pfam" id="PF00892"/>
    </source>
</evidence>
<dbReference type="InParanoid" id="A0A420XRJ7"/>
<evidence type="ECO:0000256" key="6">
    <source>
        <dbReference type="SAM" id="MobiDB-lite"/>
    </source>
</evidence>
<dbReference type="InterPro" id="IPR037185">
    <property type="entry name" value="EmrE-like"/>
</dbReference>
<evidence type="ECO:0000313" key="10">
    <source>
        <dbReference type="Proteomes" id="UP000281955"/>
    </source>
</evidence>
<evidence type="ECO:0000256" key="2">
    <source>
        <dbReference type="ARBA" id="ARBA00007362"/>
    </source>
</evidence>
<feature type="transmembrane region" description="Helical" evidence="7">
    <location>
        <begin position="230"/>
        <end position="250"/>
    </location>
</feature>
<dbReference type="AlphaFoldDB" id="A0A420XRJ7"/>
<dbReference type="InterPro" id="IPR000620">
    <property type="entry name" value="EamA_dom"/>
</dbReference>
<evidence type="ECO:0000313" key="9">
    <source>
        <dbReference type="EMBL" id="RKS77526.1"/>
    </source>
</evidence>
<evidence type="ECO:0000256" key="5">
    <source>
        <dbReference type="ARBA" id="ARBA00023136"/>
    </source>
</evidence>
<evidence type="ECO:0000256" key="7">
    <source>
        <dbReference type="SAM" id="Phobius"/>
    </source>
</evidence>
<accession>A0A420XRJ7</accession>
<dbReference type="EMBL" id="RBWV01000010">
    <property type="protein sequence ID" value="RKS77526.1"/>
    <property type="molecule type" value="Genomic_DNA"/>
</dbReference>
<feature type="transmembrane region" description="Helical" evidence="7">
    <location>
        <begin position="203"/>
        <end position="224"/>
    </location>
</feature>
<evidence type="ECO:0000256" key="4">
    <source>
        <dbReference type="ARBA" id="ARBA00022989"/>
    </source>
</evidence>
<dbReference type="Pfam" id="PF00892">
    <property type="entry name" value="EamA"/>
    <property type="match status" value="2"/>
</dbReference>
<keyword evidence="4 7" id="KW-1133">Transmembrane helix</keyword>
<feature type="transmembrane region" description="Helical" evidence="7">
    <location>
        <begin position="262"/>
        <end position="279"/>
    </location>
</feature>
<keyword evidence="3 7" id="KW-0812">Transmembrane</keyword>
<evidence type="ECO:0000256" key="3">
    <source>
        <dbReference type="ARBA" id="ARBA00022692"/>
    </source>
</evidence>
<proteinExistence type="inferred from homology"/>
<dbReference type="SUPFAM" id="SSF103481">
    <property type="entry name" value="Multidrug resistance efflux transporter EmrE"/>
    <property type="match status" value="2"/>
</dbReference>
<feature type="domain" description="EamA" evidence="8">
    <location>
        <begin position="25"/>
        <end position="155"/>
    </location>
</feature>